<name>A0A972W1Q0_9GAMM</name>
<dbReference type="SUPFAM" id="SSF53474">
    <property type="entry name" value="alpha/beta-Hydrolases"/>
    <property type="match status" value="1"/>
</dbReference>
<comment type="caution">
    <text evidence="1">The sequence shown here is derived from an EMBL/GenBank/DDBJ whole genome shotgun (WGS) entry which is preliminary data.</text>
</comment>
<reference evidence="1" key="1">
    <citation type="submission" date="2020-05" db="EMBL/GenBank/DDBJ databases">
        <title>Sulfur intermediates as new biogeochemical hubs in an aquatic model microbial ecosystem.</title>
        <authorList>
            <person name="Vigneron A."/>
        </authorList>
    </citation>
    <scope>NUCLEOTIDE SEQUENCE</scope>
    <source>
        <strain evidence="1">Bin.250</strain>
    </source>
</reference>
<gene>
    <name evidence="1" type="ORF">HQ497_15240</name>
</gene>
<evidence type="ECO:0008006" key="3">
    <source>
        <dbReference type="Google" id="ProtNLM"/>
    </source>
</evidence>
<sequence>MYETLEVSRYRSRGPSSLNALTEIPRTLLEMSTLLMALPLLRLLPRGDNHTVMVLPGFMAGDESTMVLRGYLSSMGYTALPWLLGRNTGGLEVMQARLRDRFEEACTQSNSPVSLIGQSLGGIYARELARWAPDKVRQVITLGSPFGVTHAGETQSAVKRLFEQQTGMTLAQMRDAITTMELRKTPPIPLTAIYSKGDGIVNWRVCREVDEDHQTQNVEVWGSHCGMGFNPSIYRIIADRLAQSTAQWQKYRS</sequence>
<evidence type="ECO:0000313" key="1">
    <source>
        <dbReference type="EMBL" id="NQV66712.1"/>
    </source>
</evidence>
<dbReference type="Proteomes" id="UP000754644">
    <property type="component" value="Unassembled WGS sequence"/>
</dbReference>
<proteinExistence type="predicted"/>
<protein>
    <recommendedName>
        <fullName evidence="3">Alpha/beta hydrolase</fullName>
    </recommendedName>
</protein>
<evidence type="ECO:0000313" key="2">
    <source>
        <dbReference type="Proteomes" id="UP000754644"/>
    </source>
</evidence>
<accession>A0A972W1Q0</accession>
<dbReference type="InterPro" id="IPR029058">
    <property type="entry name" value="AB_hydrolase_fold"/>
</dbReference>
<dbReference type="Gene3D" id="3.40.50.1820">
    <property type="entry name" value="alpha/beta hydrolase"/>
    <property type="match status" value="1"/>
</dbReference>
<dbReference type="EMBL" id="JABMOJ010000566">
    <property type="protein sequence ID" value="NQV66712.1"/>
    <property type="molecule type" value="Genomic_DNA"/>
</dbReference>
<dbReference type="AlphaFoldDB" id="A0A972W1Q0"/>
<organism evidence="1 2">
    <name type="scientific">SAR86 cluster bacterium</name>
    <dbReference type="NCBI Taxonomy" id="2030880"/>
    <lineage>
        <taxon>Bacteria</taxon>
        <taxon>Pseudomonadati</taxon>
        <taxon>Pseudomonadota</taxon>
        <taxon>Gammaproteobacteria</taxon>
        <taxon>SAR86 cluster</taxon>
    </lineage>
</organism>